<protein>
    <submittedName>
        <fullName evidence="1">Uncharacterized protein</fullName>
    </submittedName>
</protein>
<dbReference type="EMBL" id="BK015430">
    <property type="protein sequence ID" value="DAE06189.1"/>
    <property type="molecule type" value="Genomic_DNA"/>
</dbReference>
<sequence>MSYACGPADWIDLAVGRLEDVKRSLRECDRLRQGCDICEELRQARRCLNKALIMVAEEKEIEKDWSTK</sequence>
<name>A0A8S5PHV3_9CAUD</name>
<organism evidence="1">
    <name type="scientific">Siphoviridae sp. ctwIa5</name>
    <dbReference type="NCBI Taxonomy" id="2825729"/>
    <lineage>
        <taxon>Viruses</taxon>
        <taxon>Duplodnaviria</taxon>
        <taxon>Heunggongvirae</taxon>
        <taxon>Uroviricota</taxon>
        <taxon>Caudoviricetes</taxon>
    </lineage>
</organism>
<proteinExistence type="predicted"/>
<accession>A0A8S5PHV3</accession>
<evidence type="ECO:0000313" key="1">
    <source>
        <dbReference type="EMBL" id="DAE06189.1"/>
    </source>
</evidence>
<reference evidence="1" key="1">
    <citation type="journal article" date="2021" name="Proc. Natl. Acad. Sci. U.S.A.">
        <title>A Catalog of Tens of Thousands of Viruses from Human Metagenomes Reveals Hidden Associations with Chronic Diseases.</title>
        <authorList>
            <person name="Tisza M.J."/>
            <person name="Buck C.B."/>
        </authorList>
    </citation>
    <scope>NUCLEOTIDE SEQUENCE</scope>
    <source>
        <strain evidence="1">CtwIa5</strain>
    </source>
</reference>